<protein>
    <recommendedName>
        <fullName evidence="1">pyruvate synthase</fullName>
        <ecNumber evidence="1">1.2.7.1</ecNumber>
    </recommendedName>
</protein>
<dbReference type="STRING" id="410359.Pcal_1767"/>
<dbReference type="Pfam" id="PF01558">
    <property type="entry name" value="POR"/>
    <property type="match status" value="1"/>
</dbReference>
<dbReference type="AlphaFoldDB" id="A3MX17"/>
<dbReference type="PANTHER" id="PTHR43366:SF1">
    <property type="entry name" value="PYRUVATE SYNTHASE SUBUNIT PORC"/>
    <property type="match status" value="1"/>
</dbReference>
<keyword evidence="5" id="KW-0670">Pyruvate</keyword>
<reference evidence="5" key="1">
    <citation type="submission" date="2007-02" db="EMBL/GenBank/DDBJ databases">
        <title>Complete sequence of Pyrobaculum calidifontis JCM 11548.</title>
        <authorList>
            <consortium name="US DOE Joint Genome Institute"/>
            <person name="Copeland A."/>
            <person name="Lucas S."/>
            <person name="Lapidus A."/>
            <person name="Barry K."/>
            <person name="Glavina del Rio T."/>
            <person name="Dalin E."/>
            <person name="Tice H."/>
            <person name="Pitluck S."/>
            <person name="Chain P."/>
            <person name="Malfatti S."/>
            <person name="Shin M."/>
            <person name="Vergez L."/>
            <person name="Schmutz J."/>
            <person name="Larimer F."/>
            <person name="Land M."/>
            <person name="Hauser L."/>
            <person name="Kyrpides N."/>
            <person name="Mikhailova N."/>
            <person name="Cozen A.E."/>
            <person name="Fitz-Gibbon S.T."/>
            <person name="House C.H."/>
            <person name="Saltikov C."/>
            <person name="Lowe T.M."/>
            <person name="Richardson P."/>
        </authorList>
    </citation>
    <scope>NUCLEOTIDE SEQUENCE [LARGE SCALE GENOMIC DNA]</scope>
    <source>
        <strain evidence="5">JCM 11548</strain>
    </source>
</reference>
<keyword evidence="2" id="KW-0560">Oxidoreductase</keyword>
<dbReference type="EC" id="1.2.7.1" evidence="1"/>
<dbReference type="InterPro" id="IPR019752">
    <property type="entry name" value="Pyrv/ketoisovalerate_OxRed_cat"/>
</dbReference>
<dbReference type="OrthoDB" id="372091at2157"/>
<gene>
    <name evidence="5" type="ordered locus">Pcal_1767</name>
</gene>
<evidence type="ECO:0000259" key="4">
    <source>
        <dbReference type="Pfam" id="PF01558"/>
    </source>
</evidence>
<dbReference type="InterPro" id="IPR011894">
    <property type="entry name" value="PorC_KorC"/>
</dbReference>
<dbReference type="Gene3D" id="3.40.920.10">
    <property type="entry name" value="Pyruvate-ferredoxin oxidoreductase, PFOR, domain III"/>
    <property type="match status" value="1"/>
</dbReference>
<keyword evidence="6" id="KW-1185">Reference proteome</keyword>
<dbReference type="InterPro" id="IPR051626">
    <property type="entry name" value="Oxidoreductase_gamma_subunit"/>
</dbReference>
<dbReference type="GO" id="GO:0019164">
    <property type="term" value="F:pyruvate synthase activity"/>
    <property type="evidence" value="ECO:0007669"/>
    <property type="project" value="UniProtKB-EC"/>
</dbReference>
<evidence type="ECO:0000256" key="3">
    <source>
        <dbReference type="ARBA" id="ARBA00049357"/>
    </source>
</evidence>
<dbReference type="PANTHER" id="PTHR43366">
    <property type="entry name" value="PYRUVATE SYNTHASE SUBUNIT PORC"/>
    <property type="match status" value="1"/>
</dbReference>
<dbReference type="NCBIfam" id="TIGR02175">
    <property type="entry name" value="PorC_KorC"/>
    <property type="match status" value="1"/>
</dbReference>
<dbReference type="Proteomes" id="UP000001431">
    <property type="component" value="Chromosome"/>
</dbReference>
<evidence type="ECO:0000313" key="5">
    <source>
        <dbReference type="EMBL" id="ABO09184.1"/>
    </source>
</evidence>
<evidence type="ECO:0000256" key="2">
    <source>
        <dbReference type="ARBA" id="ARBA00023002"/>
    </source>
</evidence>
<dbReference type="RefSeq" id="WP_011850443.1">
    <property type="nucleotide sequence ID" value="NC_009073.1"/>
</dbReference>
<accession>A3MX17</accession>
<evidence type="ECO:0000313" key="6">
    <source>
        <dbReference type="Proteomes" id="UP000001431"/>
    </source>
</evidence>
<sequence length="186" mass="20186">MYEVVFLGRGGQGAVTAAQLLAYAATLEGKKAQALPEFGAERRGAIVRAYLRFGETLLHSSVKEADYVVVLDGRILEQIDVRRYGKPGAVYIVNTKSKAEWYIGIDATAIALKYGLVVAGWPVVNLIMASAFAAVSRLVSLKSIIDAVPVFVPKKYIEPNVKAVEEAYRTVEELLKSQGQRPASIA</sequence>
<dbReference type="HOGENOM" id="CLU_087284_2_0_2"/>
<dbReference type="KEGG" id="pcl:Pcal_1767"/>
<dbReference type="InterPro" id="IPR002869">
    <property type="entry name" value="Pyrv_flavodox_OxRed_cen"/>
</dbReference>
<feature type="domain" description="Pyruvate/ketoisovalerate oxidoreductase catalytic" evidence="4">
    <location>
        <begin position="10"/>
        <end position="168"/>
    </location>
</feature>
<organism evidence="5 6">
    <name type="scientific">Pyrobaculum calidifontis (strain DSM 21063 / JCM 11548 / VA1)</name>
    <dbReference type="NCBI Taxonomy" id="410359"/>
    <lineage>
        <taxon>Archaea</taxon>
        <taxon>Thermoproteota</taxon>
        <taxon>Thermoprotei</taxon>
        <taxon>Thermoproteales</taxon>
        <taxon>Thermoproteaceae</taxon>
        <taxon>Pyrobaculum</taxon>
    </lineage>
</organism>
<proteinExistence type="predicted"/>
<dbReference type="GeneID" id="4909575"/>
<dbReference type="EMBL" id="CP000561">
    <property type="protein sequence ID" value="ABO09184.1"/>
    <property type="molecule type" value="Genomic_DNA"/>
</dbReference>
<dbReference type="eggNOG" id="arCOG01603">
    <property type="taxonomic scope" value="Archaea"/>
</dbReference>
<name>A3MX17_PYRCJ</name>
<evidence type="ECO:0000256" key="1">
    <source>
        <dbReference type="ARBA" id="ARBA00012822"/>
    </source>
</evidence>
<comment type="catalytic activity">
    <reaction evidence="3">
        <text>2 oxidized [2Fe-2S]-[ferredoxin] + pyruvate + CoA = 2 reduced [2Fe-2S]-[ferredoxin] + acetyl-CoA + CO2 + H(+)</text>
        <dbReference type="Rhea" id="RHEA:12765"/>
        <dbReference type="Rhea" id="RHEA-COMP:10000"/>
        <dbReference type="Rhea" id="RHEA-COMP:10001"/>
        <dbReference type="ChEBI" id="CHEBI:15361"/>
        <dbReference type="ChEBI" id="CHEBI:15378"/>
        <dbReference type="ChEBI" id="CHEBI:16526"/>
        <dbReference type="ChEBI" id="CHEBI:33737"/>
        <dbReference type="ChEBI" id="CHEBI:33738"/>
        <dbReference type="ChEBI" id="CHEBI:57287"/>
        <dbReference type="ChEBI" id="CHEBI:57288"/>
        <dbReference type="EC" id="1.2.7.1"/>
    </reaction>
</comment>
<dbReference type="SUPFAM" id="SSF53323">
    <property type="entry name" value="Pyruvate-ferredoxin oxidoreductase, PFOR, domain III"/>
    <property type="match status" value="1"/>
</dbReference>